<dbReference type="STRING" id="1777138.AWB77_04293"/>
<dbReference type="GO" id="GO:0016987">
    <property type="term" value="F:sigma factor activity"/>
    <property type="evidence" value="ECO:0007669"/>
    <property type="project" value="UniProtKB-KW"/>
</dbReference>
<dbReference type="InterPro" id="IPR007630">
    <property type="entry name" value="RNA_pol_sigma70_r4"/>
</dbReference>
<dbReference type="Pfam" id="PF04542">
    <property type="entry name" value="Sigma70_r2"/>
    <property type="match status" value="1"/>
</dbReference>
<dbReference type="InterPro" id="IPR013325">
    <property type="entry name" value="RNA_pol_sigma_r2"/>
</dbReference>
<keyword evidence="9" id="KW-1185">Reference proteome</keyword>
<evidence type="ECO:0000256" key="4">
    <source>
        <dbReference type="ARBA" id="ARBA00023125"/>
    </source>
</evidence>
<dbReference type="PANTHER" id="PTHR43133:SF62">
    <property type="entry name" value="RNA POLYMERASE SIGMA FACTOR SIGZ"/>
    <property type="match status" value="1"/>
</dbReference>
<evidence type="ECO:0000313" key="9">
    <source>
        <dbReference type="Proteomes" id="UP000054903"/>
    </source>
</evidence>
<dbReference type="InterPro" id="IPR039425">
    <property type="entry name" value="RNA_pol_sigma-70-like"/>
</dbReference>
<feature type="domain" description="RNA polymerase sigma-70 region 2" evidence="6">
    <location>
        <begin position="64"/>
        <end position="131"/>
    </location>
</feature>
<organism evidence="8 9">
    <name type="scientific">Caballeronia fortuita</name>
    <dbReference type="NCBI Taxonomy" id="1777138"/>
    <lineage>
        <taxon>Bacteria</taxon>
        <taxon>Pseudomonadati</taxon>
        <taxon>Pseudomonadota</taxon>
        <taxon>Betaproteobacteria</taxon>
        <taxon>Burkholderiales</taxon>
        <taxon>Burkholderiaceae</taxon>
        <taxon>Caballeronia</taxon>
    </lineage>
</organism>
<keyword evidence="5" id="KW-0804">Transcription</keyword>
<dbReference type="GO" id="GO:0006352">
    <property type="term" value="P:DNA-templated transcription initiation"/>
    <property type="evidence" value="ECO:0007669"/>
    <property type="project" value="InterPro"/>
</dbReference>
<dbReference type="InterPro" id="IPR014284">
    <property type="entry name" value="RNA_pol_sigma-70_dom"/>
</dbReference>
<dbReference type="Gene3D" id="1.10.1740.10">
    <property type="match status" value="1"/>
</dbReference>
<dbReference type="EMBL" id="FCNX02000011">
    <property type="protein sequence ID" value="SAK83512.1"/>
    <property type="molecule type" value="Genomic_DNA"/>
</dbReference>
<evidence type="ECO:0000313" key="8">
    <source>
        <dbReference type="EMBL" id="SAK83512.1"/>
    </source>
</evidence>
<gene>
    <name evidence="8" type="ORF">AWB77_04293</name>
</gene>
<evidence type="ECO:0000256" key="3">
    <source>
        <dbReference type="ARBA" id="ARBA00023082"/>
    </source>
</evidence>
<protein>
    <submittedName>
        <fullName evidence="8">Sigma-24 (FecI-like)</fullName>
    </submittedName>
</protein>
<dbReference type="Proteomes" id="UP000054903">
    <property type="component" value="Unassembled WGS sequence"/>
</dbReference>
<dbReference type="Pfam" id="PF04545">
    <property type="entry name" value="Sigma70_r4"/>
    <property type="match status" value="1"/>
</dbReference>
<dbReference type="GO" id="GO:0003677">
    <property type="term" value="F:DNA binding"/>
    <property type="evidence" value="ECO:0007669"/>
    <property type="project" value="UniProtKB-KW"/>
</dbReference>
<sequence length="219" mass="25222">MPYCARYLARNAVRLILCMTDISSGNTGNFDARLSDDADRLRRERTNRMLTHVAKGDENAFAELYRATSPRVFGVIVRMIYDRGEAEDLLQEVFATAWRRADTFDPERGSAITWLTTLARNRTIDRMRQHRDELLGESDAPEIADESPTPAVAAELNEERRRLERCLDRLEPQQKRVIREAFFTGATYGELAHRLAVPLGTMKSWIRRSLMQLKSCLEE</sequence>
<dbReference type="Gene3D" id="1.10.10.10">
    <property type="entry name" value="Winged helix-like DNA-binding domain superfamily/Winged helix DNA-binding domain"/>
    <property type="match status" value="1"/>
</dbReference>
<dbReference type="AlphaFoldDB" id="A0A158CMI0"/>
<keyword evidence="3" id="KW-0731">Sigma factor</keyword>
<keyword evidence="2" id="KW-0805">Transcription regulation</keyword>
<name>A0A158CMI0_9BURK</name>
<keyword evidence="4" id="KW-0238">DNA-binding</keyword>
<evidence type="ECO:0000256" key="2">
    <source>
        <dbReference type="ARBA" id="ARBA00023015"/>
    </source>
</evidence>
<comment type="caution">
    <text evidence="8">The sequence shown here is derived from an EMBL/GenBank/DDBJ whole genome shotgun (WGS) entry which is preliminary data.</text>
</comment>
<evidence type="ECO:0000256" key="5">
    <source>
        <dbReference type="ARBA" id="ARBA00023163"/>
    </source>
</evidence>
<dbReference type="CDD" id="cd06171">
    <property type="entry name" value="Sigma70_r4"/>
    <property type="match status" value="1"/>
</dbReference>
<dbReference type="NCBIfam" id="TIGR02937">
    <property type="entry name" value="sigma70-ECF"/>
    <property type="match status" value="1"/>
</dbReference>
<evidence type="ECO:0000259" key="7">
    <source>
        <dbReference type="Pfam" id="PF04545"/>
    </source>
</evidence>
<proteinExistence type="inferred from homology"/>
<reference evidence="8" key="1">
    <citation type="submission" date="2016-01" db="EMBL/GenBank/DDBJ databases">
        <authorList>
            <person name="Peeters C."/>
        </authorList>
    </citation>
    <scope>NUCLEOTIDE SEQUENCE</scope>
    <source>
        <strain evidence="8">LMG 29320</strain>
    </source>
</reference>
<dbReference type="InterPro" id="IPR013324">
    <property type="entry name" value="RNA_pol_sigma_r3/r4-like"/>
</dbReference>
<evidence type="ECO:0000256" key="1">
    <source>
        <dbReference type="ARBA" id="ARBA00010641"/>
    </source>
</evidence>
<feature type="domain" description="RNA polymerase sigma-70 region 4" evidence="7">
    <location>
        <begin position="166"/>
        <end position="214"/>
    </location>
</feature>
<comment type="similarity">
    <text evidence="1">Belongs to the sigma-70 factor family. ECF subfamily.</text>
</comment>
<evidence type="ECO:0000259" key="6">
    <source>
        <dbReference type="Pfam" id="PF04542"/>
    </source>
</evidence>
<dbReference type="InterPro" id="IPR007627">
    <property type="entry name" value="RNA_pol_sigma70_r2"/>
</dbReference>
<dbReference type="SUPFAM" id="SSF88946">
    <property type="entry name" value="Sigma2 domain of RNA polymerase sigma factors"/>
    <property type="match status" value="1"/>
</dbReference>
<dbReference type="SUPFAM" id="SSF88659">
    <property type="entry name" value="Sigma3 and sigma4 domains of RNA polymerase sigma factors"/>
    <property type="match status" value="1"/>
</dbReference>
<accession>A0A158CMI0</accession>
<dbReference type="PANTHER" id="PTHR43133">
    <property type="entry name" value="RNA POLYMERASE ECF-TYPE SIGMA FACTO"/>
    <property type="match status" value="1"/>
</dbReference>
<dbReference type="InterPro" id="IPR036388">
    <property type="entry name" value="WH-like_DNA-bd_sf"/>
</dbReference>